<proteinExistence type="inferred from homology"/>
<evidence type="ECO:0000256" key="4">
    <source>
        <dbReference type="ARBA" id="ARBA00022475"/>
    </source>
</evidence>
<evidence type="ECO:0000256" key="6">
    <source>
        <dbReference type="ARBA" id="ARBA00022989"/>
    </source>
</evidence>
<dbReference type="PANTHER" id="PTHR21716:SF53">
    <property type="entry name" value="PERMEASE PERM-RELATED"/>
    <property type="match status" value="1"/>
</dbReference>
<feature type="transmembrane region" description="Helical" evidence="8">
    <location>
        <begin position="118"/>
        <end position="136"/>
    </location>
</feature>
<evidence type="ECO:0000313" key="9">
    <source>
        <dbReference type="EMBL" id="SVB62812.1"/>
    </source>
</evidence>
<evidence type="ECO:0000256" key="8">
    <source>
        <dbReference type="SAM" id="Phobius"/>
    </source>
</evidence>
<feature type="transmembrane region" description="Helical" evidence="8">
    <location>
        <begin position="84"/>
        <end position="106"/>
    </location>
</feature>
<keyword evidence="4" id="KW-1003">Cell membrane</keyword>
<feature type="non-terminal residue" evidence="9">
    <location>
        <position position="1"/>
    </location>
</feature>
<feature type="transmembrane region" description="Helical" evidence="8">
    <location>
        <begin position="200"/>
        <end position="222"/>
    </location>
</feature>
<feature type="transmembrane region" description="Helical" evidence="8">
    <location>
        <begin position="324"/>
        <end position="341"/>
    </location>
</feature>
<reference evidence="9" key="1">
    <citation type="submission" date="2018-05" db="EMBL/GenBank/DDBJ databases">
        <authorList>
            <person name="Lanie J.A."/>
            <person name="Ng W.-L."/>
            <person name="Kazmierczak K.M."/>
            <person name="Andrzejewski T.M."/>
            <person name="Davidsen T.M."/>
            <person name="Wayne K.J."/>
            <person name="Tettelin H."/>
            <person name="Glass J.I."/>
            <person name="Rusch D."/>
            <person name="Podicherti R."/>
            <person name="Tsui H.-C.T."/>
            <person name="Winkler M.E."/>
        </authorList>
    </citation>
    <scope>NUCLEOTIDE SEQUENCE</scope>
</reference>
<evidence type="ECO:0000256" key="2">
    <source>
        <dbReference type="ARBA" id="ARBA00009773"/>
    </source>
</evidence>
<dbReference type="InterPro" id="IPR002549">
    <property type="entry name" value="AI-2E-like"/>
</dbReference>
<dbReference type="GO" id="GO:0055085">
    <property type="term" value="P:transmembrane transport"/>
    <property type="evidence" value="ECO:0007669"/>
    <property type="project" value="TreeGrafter"/>
</dbReference>
<protein>
    <recommendedName>
        <fullName evidence="10">AI-2E family transporter</fullName>
    </recommendedName>
</protein>
<feature type="transmembrane region" description="Helical" evidence="8">
    <location>
        <begin position="298"/>
        <end position="317"/>
    </location>
</feature>
<evidence type="ECO:0008006" key="10">
    <source>
        <dbReference type="Google" id="ProtNLM"/>
    </source>
</evidence>
<dbReference type="EMBL" id="UINC01050168">
    <property type="protein sequence ID" value="SVB62812.1"/>
    <property type="molecule type" value="Genomic_DNA"/>
</dbReference>
<evidence type="ECO:0000256" key="1">
    <source>
        <dbReference type="ARBA" id="ARBA00004651"/>
    </source>
</evidence>
<organism evidence="9">
    <name type="scientific">marine metagenome</name>
    <dbReference type="NCBI Taxonomy" id="408172"/>
    <lineage>
        <taxon>unclassified sequences</taxon>
        <taxon>metagenomes</taxon>
        <taxon>ecological metagenomes</taxon>
    </lineage>
</organism>
<feature type="transmembrane region" description="Helical" evidence="8">
    <location>
        <begin position="60"/>
        <end position="78"/>
    </location>
</feature>
<dbReference type="Pfam" id="PF01594">
    <property type="entry name" value="AI-2E_transport"/>
    <property type="match status" value="1"/>
</dbReference>
<dbReference type="GO" id="GO:0005886">
    <property type="term" value="C:plasma membrane"/>
    <property type="evidence" value="ECO:0007669"/>
    <property type="project" value="UniProtKB-SubCell"/>
</dbReference>
<keyword evidence="6 8" id="KW-1133">Transmembrane helix</keyword>
<keyword evidence="5 8" id="KW-0812">Transmembrane</keyword>
<accession>A0A382FJK3</accession>
<feature type="transmembrane region" description="Helical" evidence="8">
    <location>
        <begin position="361"/>
        <end position="383"/>
    </location>
</feature>
<sequence length="427" mass="46597">TAHNHMAQPKIPLIMRTLTQISHFNDSFRSTVCLVVNIKKHLQVKSLENQAKDSEKLPKWVIKSIATLLGGFALLWYFREVISALRPLLIILLVSLFLSFALEPAVNRLEKLGLKRGLGTALTFLACFAALGGFGFQVGSLLADQVTEFNNNIPTYLADIDEFLDDNFGIENATSDLQEKYDSGALAQWLGDFADDLARFGTTVANVLFQLFTIALFSFYLVAEGPKVRRLVCSFLAPRRQGQILEVWDLAVSKTGGYILSRSVLAVLSGAIHWLIFEIIGLPSALALALWVGVISQFVPVVGTYIAGVLPLVVGLLGEPVDGLWVLVTIAVYQQIENYLISPRITSHTMQIHPAVAFGSVIAGSAILGVVGALLALPAAATIQSVIGSVARRHEVSEELLTTKIHREGSLNRNKTEDIPPEQKNDD</sequence>
<feature type="transmembrane region" description="Helical" evidence="8">
    <location>
        <begin position="264"/>
        <end position="292"/>
    </location>
</feature>
<keyword evidence="7 8" id="KW-0472">Membrane</keyword>
<evidence type="ECO:0000256" key="3">
    <source>
        <dbReference type="ARBA" id="ARBA00022448"/>
    </source>
</evidence>
<keyword evidence="3" id="KW-0813">Transport</keyword>
<gene>
    <name evidence="9" type="ORF">METZ01_LOCUS215666</name>
</gene>
<dbReference type="PANTHER" id="PTHR21716">
    <property type="entry name" value="TRANSMEMBRANE PROTEIN"/>
    <property type="match status" value="1"/>
</dbReference>
<comment type="subcellular location">
    <subcellularLocation>
        <location evidence="1">Cell membrane</location>
        <topology evidence="1">Multi-pass membrane protein</topology>
    </subcellularLocation>
</comment>
<name>A0A382FJK3_9ZZZZ</name>
<comment type="similarity">
    <text evidence="2">Belongs to the autoinducer-2 exporter (AI-2E) (TC 2.A.86) family.</text>
</comment>
<evidence type="ECO:0000256" key="7">
    <source>
        <dbReference type="ARBA" id="ARBA00023136"/>
    </source>
</evidence>
<evidence type="ECO:0000256" key="5">
    <source>
        <dbReference type="ARBA" id="ARBA00022692"/>
    </source>
</evidence>
<dbReference type="AlphaFoldDB" id="A0A382FJK3"/>